<dbReference type="GeneID" id="39982959"/>
<organism evidence="3 4">
    <name type="scientific">Trypanosoma theileri</name>
    <dbReference type="NCBI Taxonomy" id="67003"/>
    <lineage>
        <taxon>Eukaryota</taxon>
        <taxon>Discoba</taxon>
        <taxon>Euglenozoa</taxon>
        <taxon>Kinetoplastea</taxon>
        <taxon>Metakinetoplastina</taxon>
        <taxon>Trypanosomatida</taxon>
        <taxon>Trypanosomatidae</taxon>
        <taxon>Trypanosoma</taxon>
    </lineage>
</organism>
<feature type="region of interest" description="Disordered" evidence="2">
    <location>
        <begin position="471"/>
        <end position="528"/>
    </location>
</feature>
<dbReference type="RefSeq" id="XP_028885203.1">
    <property type="nucleotide sequence ID" value="XM_029023179.1"/>
</dbReference>
<dbReference type="EMBL" id="NBCO01000006">
    <property type="protein sequence ID" value="ORC91137.1"/>
    <property type="molecule type" value="Genomic_DNA"/>
</dbReference>
<protein>
    <submittedName>
        <fullName evidence="3">Uncharacterized protein</fullName>
    </submittedName>
</protein>
<evidence type="ECO:0000256" key="1">
    <source>
        <dbReference type="SAM" id="Coils"/>
    </source>
</evidence>
<proteinExistence type="predicted"/>
<feature type="region of interest" description="Disordered" evidence="2">
    <location>
        <begin position="204"/>
        <end position="226"/>
    </location>
</feature>
<feature type="region of interest" description="Disordered" evidence="2">
    <location>
        <begin position="433"/>
        <end position="456"/>
    </location>
</feature>
<dbReference type="OrthoDB" id="2141925at2759"/>
<feature type="coiled-coil region" evidence="1">
    <location>
        <begin position="10"/>
        <end position="44"/>
    </location>
</feature>
<accession>A0A1X0P2I3</accession>
<evidence type="ECO:0000256" key="2">
    <source>
        <dbReference type="SAM" id="MobiDB-lite"/>
    </source>
</evidence>
<dbReference type="VEuPathDB" id="TriTrypDB:TM35_000061420"/>
<dbReference type="AlphaFoldDB" id="A0A1X0P2I3"/>
<feature type="coiled-coil region" evidence="1">
    <location>
        <begin position="70"/>
        <end position="118"/>
    </location>
</feature>
<keyword evidence="4" id="KW-1185">Reference proteome</keyword>
<feature type="compositionally biased region" description="Low complexity" evidence="2">
    <location>
        <begin position="433"/>
        <end position="448"/>
    </location>
</feature>
<keyword evidence="1" id="KW-0175">Coiled coil</keyword>
<evidence type="ECO:0000313" key="4">
    <source>
        <dbReference type="Proteomes" id="UP000192257"/>
    </source>
</evidence>
<gene>
    <name evidence="3" type="ORF">TM35_000061420</name>
</gene>
<name>A0A1X0P2I3_9TRYP</name>
<feature type="coiled-coil region" evidence="1">
    <location>
        <begin position="313"/>
        <end position="415"/>
    </location>
</feature>
<dbReference type="Proteomes" id="UP000192257">
    <property type="component" value="Unassembled WGS sequence"/>
</dbReference>
<feature type="compositionally biased region" description="Low complexity" evidence="2">
    <location>
        <begin position="207"/>
        <end position="226"/>
    </location>
</feature>
<reference evidence="3 4" key="1">
    <citation type="submission" date="2017-03" db="EMBL/GenBank/DDBJ databases">
        <title>An alternative strategy for trypanosome survival in the mammalian bloodstream revealed through genome and transcriptome analysis of the ubiquitous bovine parasite Trypanosoma (Megatrypanum) theileri.</title>
        <authorList>
            <person name="Kelly S."/>
            <person name="Ivens A."/>
            <person name="Mott A."/>
            <person name="O'Neill E."/>
            <person name="Emms D."/>
            <person name="Macleod O."/>
            <person name="Voorheis P."/>
            <person name="Matthews J."/>
            <person name="Matthews K."/>
            <person name="Carrington M."/>
        </authorList>
    </citation>
    <scope>NUCLEOTIDE SEQUENCE [LARGE SCALE GENOMIC DNA]</scope>
    <source>
        <strain evidence="3">Edinburgh</strain>
    </source>
</reference>
<evidence type="ECO:0000313" key="3">
    <source>
        <dbReference type="EMBL" id="ORC91137.1"/>
    </source>
</evidence>
<sequence>MESARESLLLTETKRLLTALNDENRELKTEITRLISQCSAATERVMCVTRDKESLEKDLKQINFNLMQQLRVKMNTLKEKEHQVLQLQEQVTKLESQLQELRLKLESTAKENEMRREQTTALEARLHQQTERLFRAEAVAGKYADDLNSTMSEYRESTAKMQRASQERVKQLEEELRASRNREVSLERVVDELRYELSRAKEALRQSNSNNNNNNNHNNTNNMNMNNVEGRRRALSTRSEALYAHEQILTSCSSSYQQLRELQQKLRSLESLLSENTMYMEQTFPAREAQLREEVERFTHTDEALVAFLCQGITEKEQQLQKTQEKLAHTERYLEQVEEAHEEKLEAERREHKEACNGLQKQVSGLQQQLQIREDTEQKLRTELKDCQRSLDAEREQTEAVRRSYEKDVERLDGQLQEFTTIVSHALHKLEPSVQAHSQQRQQQQHSSKTPLSSFSLNSVTVKPSLSAFAGTTSMECDDSGIGRGGSKSNSRDRGIGGFMTLSNTTELGHEGGMSPSVVRIEPLPSAP</sequence>
<comment type="caution">
    <text evidence="3">The sequence shown here is derived from an EMBL/GenBank/DDBJ whole genome shotgun (WGS) entry which is preliminary data.</text>
</comment>